<dbReference type="InterPro" id="IPR000182">
    <property type="entry name" value="GNAT_dom"/>
</dbReference>
<evidence type="ECO:0000259" key="3">
    <source>
        <dbReference type="PROSITE" id="PS51186"/>
    </source>
</evidence>
<dbReference type="PANTHER" id="PTHR42919:SF8">
    <property type="entry name" value="N-ALPHA-ACETYLTRANSFERASE 50"/>
    <property type="match status" value="1"/>
</dbReference>
<evidence type="ECO:0000256" key="2">
    <source>
        <dbReference type="ARBA" id="ARBA00023315"/>
    </source>
</evidence>
<evidence type="ECO:0000256" key="1">
    <source>
        <dbReference type="ARBA" id="ARBA00022679"/>
    </source>
</evidence>
<dbReference type="PROSITE" id="PS51186">
    <property type="entry name" value="GNAT"/>
    <property type="match status" value="1"/>
</dbReference>
<comment type="caution">
    <text evidence="4">The sequence shown here is derived from an EMBL/GenBank/DDBJ whole genome shotgun (WGS) entry which is preliminary data.</text>
</comment>
<organism evidence="4 5">
    <name type="scientific">Batrachochytrium salamandrivorans</name>
    <dbReference type="NCBI Taxonomy" id="1357716"/>
    <lineage>
        <taxon>Eukaryota</taxon>
        <taxon>Fungi</taxon>
        <taxon>Fungi incertae sedis</taxon>
        <taxon>Chytridiomycota</taxon>
        <taxon>Chytridiomycota incertae sedis</taxon>
        <taxon>Chytridiomycetes</taxon>
        <taxon>Rhizophydiales</taxon>
        <taxon>Rhizophydiales incertae sedis</taxon>
        <taxon>Batrachochytrium</taxon>
    </lineage>
</organism>
<protein>
    <recommendedName>
        <fullName evidence="3">N-acetyltransferase domain-containing protein</fullName>
    </recommendedName>
</protein>
<reference evidence="4 5" key="1">
    <citation type="submission" date="2021-02" db="EMBL/GenBank/DDBJ databases">
        <title>Variation within the Batrachochytrium salamandrivorans European outbreak.</title>
        <authorList>
            <person name="Kelly M."/>
            <person name="Pasmans F."/>
            <person name="Shea T.P."/>
            <person name="Munoz J.F."/>
            <person name="Carranza S."/>
            <person name="Cuomo C.A."/>
            <person name="Martel A."/>
        </authorList>
    </citation>
    <scope>NUCLEOTIDE SEQUENCE [LARGE SCALE GENOMIC DNA]</scope>
    <source>
        <strain evidence="4 5">AMFP18/2</strain>
    </source>
</reference>
<dbReference type="Gene3D" id="3.40.630.30">
    <property type="match status" value="1"/>
</dbReference>
<evidence type="ECO:0000313" key="4">
    <source>
        <dbReference type="EMBL" id="KAH6592204.1"/>
    </source>
</evidence>
<dbReference type="Proteomes" id="UP001648503">
    <property type="component" value="Unassembled WGS sequence"/>
</dbReference>
<name>A0ABQ8F4U4_9FUNG</name>
<gene>
    <name evidence="4" type="ORF">BASA50_008195</name>
</gene>
<dbReference type="InterPro" id="IPR051556">
    <property type="entry name" value="N-term/lysine_N-AcTrnsfr"/>
</dbReference>
<dbReference type="PANTHER" id="PTHR42919">
    <property type="entry name" value="N-ALPHA-ACETYLTRANSFERASE"/>
    <property type="match status" value="1"/>
</dbReference>
<dbReference type="InterPro" id="IPR016181">
    <property type="entry name" value="Acyl_CoA_acyltransferase"/>
</dbReference>
<dbReference type="SUPFAM" id="SSF55729">
    <property type="entry name" value="Acyl-CoA N-acyltransferases (Nat)"/>
    <property type="match status" value="1"/>
</dbReference>
<accession>A0ABQ8F4U4</accession>
<keyword evidence="5" id="KW-1185">Reference proteome</keyword>
<proteinExistence type="predicted"/>
<keyword evidence="1" id="KW-0808">Transferase</keyword>
<evidence type="ECO:0000313" key="5">
    <source>
        <dbReference type="Proteomes" id="UP001648503"/>
    </source>
</evidence>
<sequence length="169" mass="18165">MAAVVDTSSSQKYFRKALGDLTINNYGQIKALHEAVPSVSRAVFDDAVYKEALALDPISRLVYFNDICAGTVLCRKIPTGATPITATSDFDIEIFSLVVLPAYTRLGLASMLIANVIEEASKDPKISQIFVALSAEADIAKTIYEKHGFVAATGRDPASDSLIHLVKSV</sequence>
<feature type="domain" description="N-acetyltransferase" evidence="3">
    <location>
        <begin position="21"/>
        <end position="169"/>
    </location>
</feature>
<dbReference type="CDD" id="cd04301">
    <property type="entry name" value="NAT_SF"/>
    <property type="match status" value="1"/>
</dbReference>
<keyword evidence="2" id="KW-0012">Acyltransferase</keyword>
<dbReference type="EMBL" id="JAFCIX010000388">
    <property type="protein sequence ID" value="KAH6592204.1"/>
    <property type="molecule type" value="Genomic_DNA"/>
</dbReference>
<dbReference type="Pfam" id="PF00583">
    <property type="entry name" value="Acetyltransf_1"/>
    <property type="match status" value="1"/>
</dbReference>